<feature type="region of interest" description="Disordered" evidence="1">
    <location>
        <begin position="1"/>
        <end position="38"/>
    </location>
</feature>
<evidence type="ECO:0000256" key="1">
    <source>
        <dbReference type="SAM" id="MobiDB-lite"/>
    </source>
</evidence>
<proteinExistence type="predicted"/>
<feature type="compositionally biased region" description="Basic residues" evidence="1">
    <location>
        <begin position="1"/>
        <end position="10"/>
    </location>
</feature>
<gene>
    <name evidence="2" type="ORF">CGOC_LOCUS8697</name>
</gene>
<sequence length="38" mass="4296">MPIKQPKQKKSSVSINQTSVIHVTSPRNSTSYSESTRY</sequence>
<dbReference type="Proteomes" id="UP000271889">
    <property type="component" value="Unassembled WGS sequence"/>
</dbReference>
<protein>
    <submittedName>
        <fullName evidence="2">Uncharacterized protein</fullName>
    </submittedName>
</protein>
<feature type="non-terminal residue" evidence="2">
    <location>
        <position position="38"/>
    </location>
</feature>
<reference evidence="2 3" key="1">
    <citation type="submission" date="2018-11" db="EMBL/GenBank/DDBJ databases">
        <authorList>
            <consortium name="Pathogen Informatics"/>
        </authorList>
    </citation>
    <scope>NUCLEOTIDE SEQUENCE [LARGE SCALE GENOMIC DNA]</scope>
</reference>
<feature type="compositionally biased region" description="Polar residues" evidence="1">
    <location>
        <begin position="11"/>
        <end position="38"/>
    </location>
</feature>
<name>A0A3P7LS75_CYLGO</name>
<evidence type="ECO:0000313" key="3">
    <source>
        <dbReference type="Proteomes" id="UP000271889"/>
    </source>
</evidence>
<dbReference type="AlphaFoldDB" id="A0A3P7LS75"/>
<evidence type="ECO:0000313" key="2">
    <source>
        <dbReference type="EMBL" id="VDN19925.1"/>
    </source>
</evidence>
<organism evidence="2 3">
    <name type="scientific">Cylicostephanus goldi</name>
    <name type="common">Nematode worm</name>
    <dbReference type="NCBI Taxonomy" id="71465"/>
    <lineage>
        <taxon>Eukaryota</taxon>
        <taxon>Metazoa</taxon>
        <taxon>Ecdysozoa</taxon>
        <taxon>Nematoda</taxon>
        <taxon>Chromadorea</taxon>
        <taxon>Rhabditida</taxon>
        <taxon>Rhabditina</taxon>
        <taxon>Rhabditomorpha</taxon>
        <taxon>Strongyloidea</taxon>
        <taxon>Strongylidae</taxon>
        <taxon>Cylicostephanus</taxon>
    </lineage>
</organism>
<dbReference type="EMBL" id="UYRV01104700">
    <property type="protein sequence ID" value="VDN19925.1"/>
    <property type="molecule type" value="Genomic_DNA"/>
</dbReference>
<keyword evidence="3" id="KW-1185">Reference proteome</keyword>
<dbReference type="OrthoDB" id="6537982at2759"/>
<accession>A0A3P7LS75</accession>